<sequence length="164" mass="17467">MAIMLPSELASLLGILGFDWPQSNEDNLMDFGQAWMDFGDELGDILGEAGGNAAQAWTDQIGQDIEAFKTWWEGEEGPAKTLDNGAIGAMIAGVGLIICAVIVLVLKIMVIVQLIILAVQIAIAIAQAAVTFGASLLQVPIFQQLARTVVSNLIQEAIFKLIEA</sequence>
<keyword evidence="1" id="KW-0812">Transmembrane</keyword>
<evidence type="ECO:0000256" key="1">
    <source>
        <dbReference type="SAM" id="Phobius"/>
    </source>
</evidence>
<dbReference type="AlphaFoldDB" id="A0A1G6VAK8"/>
<feature type="transmembrane region" description="Helical" evidence="1">
    <location>
        <begin position="114"/>
        <end position="137"/>
    </location>
</feature>
<evidence type="ECO:0000313" key="4">
    <source>
        <dbReference type="Proteomes" id="UP000198949"/>
    </source>
</evidence>
<dbReference type="STRING" id="58114.SAMN05216270_104285"/>
<dbReference type="OrthoDB" id="2677932at2"/>
<reference evidence="4" key="1">
    <citation type="submission" date="2016-10" db="EMBL/GenBank/DDBJ databases">
        <authorList>
            <person name="Varghese N."/>
            <person name="Submissions S."/>
        </authorList>
    </citation>
    <scope>NUCLEOTIDE SEQUENCE [LARGE SCALE GENOMIC DNA]</scope>
    <source>
        <strain evidence="4">CGMCC 4.3516</strain>
    </source>
</reference>
<dbReference type="EMBL" id="FNAD01000004">
    <property type="protein sequence ID" value="SDD50057.1"/>
    <property type="molecule type" value="Genomic_DNA"/>
</dbReference>
<organism evidence="3 4">
    <name type="scientific">Glycomyces harbinensis</name>
    <dbReference type="NCBI Taxonomy" id="58114"/>
    <lineage>
        <taxon>Bacteria</taxon>
        <taxon>Bacillati</taxon>
        <taxon>Actinomycetota</taxon>
        <taxon>Actinomycetes</taxon>
        <taxon>Glycomycetales</taxon>
        <taxon>Glycomycetaceae</taxon>
        <taxon>Glycomyces</taxon>
    </lineage>
</organism>
<gene>
    <name evidence="3" type="ORF">SAMN05216270_104285</name>
</gene>
<keyword evidence="1" id="KW-0472">Membrane</keyword>
<dbReference type="Proteomes" id="UP000198949">
    <property type="component" value="Unassembled WGS sequence"/>
</dbReference>
<feature type="domain" description="Outer membrane channel protein CpnT-like N-terminal" evidence="2">
    <location>
        <begin position="17"/>
        <end position="148"/>
    </location>
</feature>
<proteinExistence type="predicted"/>
<name>A0A1G6VAK8_9ACTN</name>
<keyword evidence="1" id="KW-1133">Transmembrane helix</keyword>
<protein>
    <recommendedName>
        <fullName evidence="2">Outer membrane channel protein CpnT-like N-terminal domain-containing protein</fullName>
    </recommendedName>
</protein>
<accession>A0A1G6VAK8</accession>
<dbReference type="RefSeq" id="WP_091032504.1">
    <property type="nucleotide sequence ID" value="NZ_FNAD01000004.1"/>
</dbReference>
<feature type="transmembrane region" description="Helical" evidence="1">
    <location>
        <begin position="86"/>
        <end position="108"/>
    </location>
</feature>
<evidence type="ECO:0000259" key="2">
    <source>
        <dbReference type="Pfam" id="PF25547"/>
    </source>
</evidence>
<dbReference type="InterPro" id="IPR057746">
    <property type="entry name" value="CpnT-like_N"/>
</dbReference>
<dbReference type="Pfam" id="PF25547">
    <property type="entry name" value="WXG100_2"/>
    <property type="match status" value="1"/>
</dbReference>
<keyword evidence="4" id="KW-1185">Reference proteome</keyword>
<evidence type="ECO:0000313" key="3">
    <source>
        <dbReference type="EMBL" id="SDD50057.1"/>
    </source>
</evidence>